<keyword evidence="3" id="KW-1185">Reference proteome</keyword>
<dbReference type="AlphaFoldDB" id="A0A6G0U9F6"/>
<sequence>MRCAFSLPSKRYSPRIGKMYGSGNHPFKKVSERFEHKPSHILLYFYVLLYNKKIILSALLCLYSSNDFTLKFLLHNVLSLLPNPQFLLVSGNNEFSTFFMRPSMHIFALIVPGLFSFSTRPTCKCLLRDINARAVANPTIPPPTTIIWTGFILVGVNYVFPKQTNKIIIILTFNIIVNIIC</sequence>
<accession>A0A6G0U9F6</accession>
<proteinExistence type="predicted"/>
<comment type="caution">
    <text evidence="2">The sequence shown here is derived from an EMBL/GenBank/DDBJ whole genome shotgun (WGS) entry which is preliminary data.</text>
</comment>
<gene>
    <name evidence="2" type="ORF">AGLY_001308</name>
</gene>
<feature type="transmembrane region" description="Helical" evidence="1">
    <location>
        <begin position="41"/>
        <end position="65"/>
    </location>
</feature>
<keyword evidence="1" id="KW-1133">Transmembrane helix</keyword>
<protein>
    <submittedName>
        <fullName evidence="2">Uncharacterized protein</fullName>
    </submittedName>
</protein>
<dbReference type="EMBL" id="VYZN01000001">
    <property type="protein sequence ID" value="KAE9545765.1"/>
    <property type="molecule type" value="Genomic_DNA"/>
</dbReference>
<name>A0A6G0U9F6_APHGL</name>
<dbReference type="Proteomes" id="UP000475862">
    <property type="component" value="Unassembled WGS sequence"/>
</dbReference>
<organism evidence="2 3">
    <name type="scientific">Aphis glycines</name>
    <name type="common">Soybean aphid</name>
    <dbReference type="NCBI Taxonomy" id="307491"/>
    <lineage>
        <taxon>Eukaryota</taxon>
        <taxon>Metazoa</taxon>
        <taxon>Ecdysozoa</taxon>
        <taxon>Arthropoda</taxon>
        <taxon>Hexapoda</taxon>
        <taxon>Insecta</taxon>
        <taxon>Pterygota</taxon>
        <taxon>Neoptera</taxon>
        <taxon>Paraneoptera</taxon>
        <taxon>Hemiptera</taxon>
        <taxon>Sternorrhyncha</taxon>
        <taxon>Aphidomorpha</taxon>
        <taxon>Aphidoidea</taxon>
        <taxon>Aphididae</taxon>
        <taxon>Aphidini</taxon>
        <taxon>Aphis</taxon>
        <taxon>Aphis</taxon>
    </lineage>
</organism>
<evidence type="ECO:0000256" key="1">
    <source>
        <dbReference type="SAM" id="Phobius"/>
    </source>
</evidence>
<keyword evidence="1" id="KW-0472">Membrane</keyword>
<evidence type="ECO:0000313" key="2">
    <source>
        <dbReference type="EMBL" id="KAE9545765.1"/>
    </source>
</evidence>
<evidence type="ECO:0000313" key="3">
    <source>
        <dbReference type="Proteomes" id="UP000475862"/>
    </source>
</evidence>
<reference evidence="2 3" key="1">
    <citation type="submission" date="2019-08" db="EMBL/GenBank/DDBJ databases">
        <title>The genome of the soybean aphid Biotype 1, its phylome, world population structure and adaptation to the North American continent.</title>
        <authorList>
            <person name="Giordano R."/>
            <person name="Donthu R.K."/>
            <person name="Hernandez A.G."/>
            <person name="Wright C.L."/>
            <person name="Zimin A.V."/>
        </authorList>
    </citation>
    <scope>NUCLEOTIDE SEQUENCE [LARGE SCALE GENOMIC DNA]</scope>
    <source>
        <tissue evidence="2">Whole aphids</tissue>
    </source>
</reference>
<keyword evidence="1" id="KW-0812">Transmembrane</keyword>